<evidence type="ECO:0000256" key="2">
    <source>
        <dbReference type="SAM" id="Phobius"/>
    </source>
</evidence>
<evidence type="ECO:0000313" key="4">
    <source>
        <dbReference type="Proteomes" id="UP000230033"/>
    </source>
</evidence>
<comment type="caution">
    <text evidence="3">The sequence shown here is derived from an EMBL/GenBank/DDBJ whole genome shotgun (WGS) entry which is preliminary data.</text>
</comment>
<gene>
    <name evidence="3" type="ORF">COT65_00420</name>
</gene>
<name>A0A2H0WNC0_9BACT</name>
<organism evidence="3 4">
    <name type="scientific">Candidatus Shapirobacteria bacterium CG09_land_8_20_14_0_10_47_13</name>
    <dbReference type="NCBI Taxonomy" id="1974481"/>
    <lineage>
        <taxon>Bacteria</taxon>
        <taxon>Candidatus Shapironibacteriota</taxon>
    </lineage>
</organism>
<evidence type="ECO:0000313" key="3">
    <source>
        <dbReference type="EMBL" id="PIS14142.1"/>
    </source>
</evidence>
<accession>A0A2H0WNC0</accession>
<feature type="non-terminal residue" evidence="3">
    <location>
        <position position="1"/>
    </location>
</feature>
<protein>
    <submittedName>
        <fullName evidence="3">Uncharacterized protein</fullName>
    </submittedName>
</protein>
<keyword evidence="2" id="KW-1133">Transmembrane helix</keyword>
<feature type="transmembrane region" description="Helical" evidence="2">
    <location>
        <begin position="81"/>
        <end position="103"/>
    </location>
</feature>
<keyword evidence="2" id="KW-0812">Transmembrane</keyword>
<proteinExistence type="predicted"/>
<keyword evidence="2" id="KW-0472">Membrane</keyword>
<dbReference type="EMBL" id="PEZJ01000006">
    <property type="protein sequence ID" value="PIS14142.1"/>
    <property type="molecule type" value="Genomic_DNA"/>
</dbReference>
<evidence type="ECO:0000256" key="1">
    <source>
        <dbReference type="SAM" id="MobiDB-lite"/>
    </source>
</evidence>
<dbReference type="AlphaFoldDB" id="A0A2H0WNC0"/>
<feature type="region of interest" description="Disordered" evidence="1">
    <location>
        <begin position="48"/>
        <end position="71"/>
    </location>
</feature>
<reference evidence="4" key="1">
    <citation type="submission" date="2017-09" db="EMBL/GenBank/DDBJ databases">
        <title>Depth-based differentiation of microbial function through sediment-hosted aquifers and enrichment of novel symbionts in the deep terrestrial subsurface.</title>
        <authorList>
            <person name="Probst A.J."/>
            <person name="Ladd B."/>
            <person name="Jarett J.K."/>
            <person name="Geller-Mcgrath D.E."/>
            <person name="Sieber C.M.K."/>
            <person name="Emerson J.B."/>
            <person name="Anantharaman K."/>
            <person name="Thomas B.C."/>
            <person name="Malmstrom R."/>
            <person name="Stieglmeier M."/>
            <person name="Klingl A."/>
            <person name="Woyke T."/>
            <person name="Ryan C.M."/>
            <person name="Banfield J.F."/>
        </authorList>
    </citation>
    <scope>NUCLEOTIDE SEQUENCE [LARGE SCALE GENOMIC DNA]</scope>
</reference>
<sequence>FTPLGTGTAPITFICTPGQTNETNIIEKAATPQDVVVCTANVGGSYTLTSSGGPTNTPAPGPTNTPAAGATATPTVPVTGISGPTVGFLGLGILAILTGLILVF</sequence>
<dbReference type="Proteomes" id="UP000230033">
    <property type="component" value="Unassembled WGS sequence"/>
</dbReference>